<feature type="binding site" evidence="3">
    <location>
        <position position="342"/>
    </location>
    <ligand>
        <name>CoA</name>
        <dbReference type="ChEBI" id="CHEBI:57287"/>
    </ligand>
</feature>
<gene>
    <name evidence="6" type="primary">scpC</name>
    <name evidence="6" type="ORF">NCTC13149_01273</name>
</gene>
<evidence type="ECO:0000256" key="1">
    <source>
        <dbReference type="ARBA" id="ARBA00009632"/>
    </source>
</evidence>
<dbReference type="Gene3D" id="3.30.750.70">
    <property type="entry name" value="4-hydroxybutyrate coenzyme like domains"/>
    <property type="match status" value="1"/>
</dbReference>
<dbReference type="RefSeq" id="WP_019034779.1">
    <property type="nucleotide sequence ID" value="NZ_UGSZ01000001.1"/>
</dbReference>
<dbReference type="GO" id="GO:0005737">
    <property type="term" value="C:cytoplasm"/>
    <property type="evidence" value="ECO:0007669"/>
    <property type="project" value="UniProtKB-SubCell"/>
</dbReference>
<feature type="domain" description="Acetyl-CoA hydrolase/transferase N-terminal" evidence="4">
    <location>
        <begin position="6"/>
        <end position="186"/>
    </location>
</feature>
<dbReference type="Pfam" id="PF13336">
    <property type="entry name" value="AcetylCoA_hyd_C"/>
    <property type="match status" value="1"/>
</dbReference>
<protein>
    <recommendedName>
        <fullName evidence="3">Probable butyrate:acetyl-CoA coenzyme A-transferase</fullName>
        <shortName evidence="3">Butyrate CoA-transferase</shortName>
        <ecNumber evidence="3">2.8.3.-</ecNumber>
    </recommendedName>
</protein>
<evidence type="ECO:0000256" key="2">
    <source>
        <dbReference type="ARBA" id="ARBA00022679"/>
    </source>
</evidence>
<dbReference type="EC" id="2.8.3.-" evidence="3"/>
<keyword evidence="2 3" id="KW-0808">Transferase</keyword>
<dbReference type="OrthoDB" id="9801795at2"/>
<comment type="function">
    <text evidence="3">Coenzyme A-transferase that converts butyrate to butyryl-CoA.</text>
</comment>
<dbReference type="GO" id="GO:0008775">
    <property type="term" value="F:acetate CoA-transferase activity"/>
    <property type="evidence" value="ECO:0007669"/>
    <property type="project" value="InterPro"/>
</dbReference>
<dbReference type="GO" id="GO:0006083">
    <property type="term" value="P:acetate metabolic process"/>
    <property type="evidence" value="ECO:0007669"/>
    <property type="project" value="InterPro"/>
</dbReference>
<dbReference type="Pfam" id="PF02550">
    <property type="entry name" value="AcetylCoA_hydro"/>
    <property type="match status" value="1"/>
</dbReference>
<dbReference type="InterPro" id="IPR037171">
    <property type="entry name" value="NagB/RpiA_transferase-like"/>
</dbReference>
<dbReference type="GO" id="GO:0006084">
    <property type="term" value="P:acetyl-CoA metabolic process"/>
    <property type="evidence" value="ECO:0007669"/>
    <property type="project" value="UniProtKB-UniRule"/>
</dbReference>
<keyword evidence="3" id="KW-0963">Cytoplasm</keyword>
<evidence type="ECO:0000313" key="7">
    <source>
        <dbReference type="Proteomes" id="UP000255517"/>
    </source>
</evidence>
<comment type="subcellular location">
    <subcellularLocation>
        <location evidence="3">Cytoplasm</location>
    </subcellularLocation>
</comment>
<accession>A0A379C5M3</accession>
<feature type="binding site" evidence="3">
    <location>
        <position position="319"/>
    </location>
    <ligand>
        <name>CoA</name>
        <dbReference type="ChEBI" id="CHEBI:57287"/>
    </ligand>
</feature>
<dbReference type="AlphaFoldDB" id="A0A379C5M3"/>
<dbReference type="Proteomes" id="UP000255517">
    <property type="component" value="Unassembled WGS sequence"/>
</dbReference>
<proteinExistence type="inferred from homology"/>
<dbReference type="InterPro" id="IPR038460">
    <property type="entry name" value="AcetylCoA_hyd_C_sf"/>
</dbReference>
<dbReference type="HAMAP" id="MF_03228">
    <property type="entry name" value="But_CoA_trans"/>
    <property type="match status" value="1"/>
</dbReference>
<dbReference type="Gene3D" id="3.40.1080.20">
    <property type="entry name" value="Acetyl-CoA hydrolase/transferase C-terminal domain"/>
    <property type="match status" value="1"/>
</dbReference>
<keyword evidence="3" id="KW-0443">Lipid metabolism</keyword>
<dbReference type="GO" id="GO:0019605">
    <property type="term" value="P:butyrate metabolic process"/>
    <property type="evidence" value="ECO:0007669"/>
    <property type="project" value="UniProtKB-UniRule"/>
</dbReference>
<dbReference type="InterPro" id="IPR023990">
    <property type="entry name" value="Butryl-CoA_acetate_CoA_Tfrase"/>
</dbReference>
<dbReference type="InterPro" id="IPR026888">
    <property type="entry name" value="AcetylCoA_hyd_C"/>
</dbReference>
<reference evidence="6 7" key="1">
    <citation type="submission" date="2018-06" db="EMBL/GenBank/DDBJ databases">
        <authorList>
            <consortium name="Pathogen Informatics"/>
            <person name="Doyle S."/>
        </authorList>
    </citation>
    <scope>NUCLEOTIDE SEQUENCE [LARGE SCALE GENOMIC DNA]</scope>
    <source>
        <strain evidence="6 7">NCTC13149</strain>
    </source>
</reference>
<evidence type="ECO:0000259" key="5">
    <source>
        <dbReference type="Pfam" id="PF13336"/>
    </source>
</evidence>
<feature type="domain" description="Acetyl-CoA hydrolase/transferase C-terminal" evidence="5">
    <location>
        <begin position="278"/>
        <end position="435"/>
    </location>
</feature>
<dbReference type="PANTHER" id="PTHR21432">
    <property type="entry name" value="ACETYL-COA HYDROLASE-RELATED"/>
    <property type="match status" value="1"/>
</dbReference>
<keyword evidence="3" id="KW-0276">Fatty acid metabolism</keyword>
<name>A0A379C5M3_9FIRM</name>
<comment type="pathway">
    <text evidence="3">Lipid metabolism; butanoate metabolism.</text>
</comment>
<evidence type="ECO:0000256" key="3">
    <source>
        <dbReference type="HAMAP-Rule" id="MF_03228"/>
    </source>
</evidence>
<dbReference type="SUPFAM" id="SSF100950">
    <property type="entry name" value="NagB/RpiA/CoA transferase-like"/>
    <property type="match status" value="2"/>
</dbReference>
<comment type="catalytic activity">
    <reaction evidence="3">
        <text>butanoate + acetyl-CoA = butanoyl-CoA + acetate</text>
        <dbReference type="Rhea" id="RHEA:30071"/>
        <dbReference type="ChEBI" id="CHEBI:17968"/>
        <dbReference type="ChEBI" id="CHEBI:30089"/>
        <dbReference type="ChEBI" id="CHEBI:57288"/>
        <dbReference type="ChEBI" id="CHEBI:57371"/>
    </reaction>
</comment>
<dbReference type="InterPro" id="IPR003702">
    <property type="entry name" value="ActCoA_hydro_N"/>
</dbReference>
<feature type="active site" description="5-glutamyl coenzyme A thioester intermediate" evidence="3">
    <location>
        <position position="244"/>
    </location>
</feature>
<sequence length="447" mass="49265">MDFSKIYNEKLIGPKEAAGLVKDGMRIDYGWGASMSKTFDKALANDLDRLNEISVCSGVVLSKPKIFDADPEGKKVIWNSYHSGGPDRKRINAGEGGFYVPLRYSELPRWIRENIDVDIAVVVATPMNKHGYFNFGLNASHQMAVIEKAKIVIVEVNKNMPYCQGGWEHEISVNDVDYIIESENEPLVEIPSGTFTDVDKKVAEKIVAEIPNGATLQLGIGGMPNAVGSLIADSDLKDLGIHTEMYVDAFVDMTLKGKVNGSKKNVDRFRQAYAFAAGSKKLYEFLDNNAQAMAVPVDYTNDARVCAAIDNFVSINNAVNVDLYGQVSSESTGYKHISGTGGQLDFTLGAYLSQGGKGFICLSSKFFNKKLDKEESRILSQFPAGSAISVPRPCTHYLVTEYGIFNCKGRSTWERAEGIINLAAPEFRDDLIKDAEKMGIWRNSNKR</sequence>
<evidence type="ECO:0000259" key="4">
    <source>
        <dbReference type="Pfam" id="PF02550"/>
    </source>
</evidence>
<dbReference type="EMBL" id="UGSZ01000001">
    <property type="protein sequence ID" value="SUB57431.1"/>
    <property type="molecule type" value="Genomic_DNA"/>
</dbReference>
<dbReference type="STRING" id="1122949.GCA_000378725_01011"/>
<evidence type="ECO:0000313" key="6">
    <source>
        <dbReference type="EMBL" id="SUB57431.1"/>
    </source>
</evidence>
<feature type="binding site" evidence="3">
    <location>
        <begin position="219"/>
        <end position="223"/>
    </location>
    <ligand>
        <name>CoA</name>
        <dbReference type="ChEBI" id="CHEBI:57287"/>
    </ligand>
</feature>
<comment type="similarity">
    <text evidence="1 3">Belongs to the acetyl-CoA hydrolase/transferase family.</text>
</comment>
<dbReference type="PANTHER" id="PTHR21432:SF20">
    <property type="entry name" value="ACETYL-COA HYDROLASE"/>
    <property type="match status" value="1"/>
</dbReference>
<dbReference type="UniPathway" id="UPA00863"/>
<organism evidence="6 7">
    <name type="scientific">Peptoniphilus lacrimalis</name>
    <dbReference type="NCBI Taxonomy" id="33031"/>
    <lineage>
        <taxon>Bacteria</taxon>
        <taxon>Bacillati</taxon>
        <taxon>Bacillota</taxon>
        <taxon>Tissierellia</taxon>
        <taxon>Tissierellales</taxon>
        <taxon>Peptoniphilaceae</taxon>
        <taxon>Peptoniphilus</taxon>
    </lineage>
</organism>
<dbReference type="Gene3D" id="3.40.1080.10">
    <property type="entry name" value="Glutaconate Coenzyme A-transferase"/>
    <property type="match status" value="1"/>
</dbReference>
<dbReference type="InterPro" id="IPR046433">
    <property type="entry name" value="ActCoA_hydro"/>
</dbReference>